<evidence type="ECO:0000256" key="3">
    <source>
        <dbReference type="SAM" id="MobiDB-lite"/>
    </source>
</evidence>
<dbReference type="PANTHER" id="PTHR22792">
    <property type="entry name" value="LUPUS LA PROTEIN-RELATED"/>
    <property type="match status" value="1"/>
</dbReference>
<keyword evidence="6" id="KW-1185">Reference proteome</keyword>
<dbReference type="Proteomes" id="UP000316621">
    <property type="component" value="Chromosome 9"/>
</dbReference>
<feature type="domain" description="HTH La-type RNA-binding" evidence="4">
    <location>
        <begin position="113"/>
        <end position="206"/>
    </location>
</feature>
<dbReference type="InterPro" id="IPR045180">
    <property type="entry name" value="La_dom_prot"/>
</dbReference>
<feature type="region of interest" description="Disordered" evidence="3">
    <location>
        <begin position="1"/>
        <end position="92"/>
    </location>
</feature>
<evidence type="ECO:0000313" key="6">
    <source>
        <dbReference type="Proteomes" id="UP000316621"/>
    </source>
</evidence>
<dbReference type="AlphaFoldDB" id="A0A4Y7KXE3"/>
<dbReference type="InterPro" id="IPR006630">
    <property type="entry name" value="La_HTH"/>
</dbReference>
<evidence type="ECO:0000313" key="5">
    <source>
        <dbReference type="EMBL" id="RZC77050.1"/>
    </source>
</evidence>
<evidence type="ECO:0000259" key="4">
    <source>
        <dbReference type="PROSITE" id="PS50961"/>
    </source>
</evidence>
<gene>
    <name evidence="5" type="ORF">C5167_001214</name>
</gene>
<dbReference type="Gene3D" id="1.10.10.10">
    <property type="entry name" value="Winged helix-like DNA-binding domain superfamily/Winged helix DNA-binding domain"/>
    <property type="match status" value="1"/>
</dbReference>
<sequence length="236" mass="26944">MRVTEKELSQQQSSSAGVSVENPQKSSSGTPASTVPDPSVKDSSHKMNSLEGGSKGRDRFTPQQDQKSHQRNSFFRRGPHPPGYSPGSYRQNHISHRSFNVRDAQQHQQMQPTTINHNLYFTIAKQIEYYFSPESLWKDIFLRQHMDEQGWVPVSVIADVHQVEQLMKGIPDNHKYILQALKASKIVETNGDKIRKRYDWIKWILPKDGNSTNSEMNNHLRSSNEEGTSEGNKVKA</sequence>
<dbReference type="GO" id="GO:0003723">
    <property type="term" value="F:RNA binding"/>
    <property type="evidence" value="ECO:0007669"/>
    <property type="project" value="UniProtKB-UniRule"/>
</dbReference>
<dbReference type="InterPro" id="IPR036390">
    <property type="entry name" value="WH_DNA-bd_sf"/>
</dbReference>
<dbReference type="PROSITE" id="PS50961">
    <property type="entry name" value="HTH_LA"/>
    <property type="match status" value="1"/>
</dbReference>
<dbReference type="EMBL" id="CM010723">
    <property type="protein sequence ID" value="RZC77050.1"/>
    <property type="molecule type" value="Genomic_DNA"/>
</dbReference>
<name>A0A4Y7KXE3_PAPSO</name>
<keyword evidence="1 2" id="KW-0694">RNA-binding</keyword>
<dbReference type="InterPro" id="IPR036388">
    <property type="entry name" value="WH-like_DNA-bd_sf"/>
</dbReference>
<dbReference type="SUPFAM" id="SSF46785">
    <property type="entry name" value="Winged helix' DNA-binding domain"/>
    <property type="match status" value="1"/>
</dbReference>
<dbReference type="GO" id="GO:0005737">
    <property type="term" value="C:cytoplasm"/>
    <property type="evidence" value="ECO:0007669"/>
    <property type="project" value="UniProtKB-ARBA"/>
</dbReference>
<evidence type="ECO:0000256" key="2">
    <source>
        <dbReference type="PROSITE-ProRule" id="PRU00332"/>
    </source>
</evidence>
<dbReference type="Pfam" id="PF05383">
    <property type="entry name" value="La"/>
    <property type="match status" value="1"/>
</dbReference>
<proteinExistence type="predicted"/>
<feature type="compositionally biased region" description="Polar residues" evidence="3">
    <location>
        <begin position="21"/>
        <end position="33"/>
    </location>
</feature>
<organism evidence="5 6">
    <name type="scientific">Papaver somniferum</name>
    <name type="common">Opium poppy</name>
    <dbReference type="NCBI Taxonomy" id="3469"/>
    <lineage>
        <taxon>Eukaryota</taxon>
        <taxon>Viridiplantae</taxon>
        <taxon>Streptophyta</taxon>
        <taxon>Embryophyta</taxon>
        <taxon>Tracheophyta</taxon>
        <taxon>Spermatophyta</taxon>
        <taxon>Magnoliopsida</taxon>
        <taxon>Ranunculales</taxon>
        <taxon>Papaveraceae</taxon>
        <taxon>Papaveroideae</taxon>
        <taxon>Papaver</taxon>
    </lineage>
</organism>
<feature type="region of interest" description="Disordered" evidence="3">
    <location>
        <begin position="212"/>
        <end position="236"/>
    </location>
</feature>
<reference evidence="5 6" key="1">
    <citation type="journal article" date="2018" name="Science">
        <title>The opium poppy genome and morphinan production.</title>
        <authorList>
            <person name="Guo L."/>
            <person name="Winzer T."/>
            <person name="Yang X."/>
            <person name="Li Y."/>
            <person name="Ning Z."/>
            <person name="He Z."/>
            <person name="Teodor R."/>
            <person name="Lu Y."/>
            <person name="Bowser T.A."/>
            <person name="Graham I.A."/>
            <person name="Ye K."/>
        </authorList>
    </citation>
    <scope>NUCLEOTIDE SEQUENCE [LARGE SCALE GENOMIC DNA]</scope>
    <source>
        <strain evidence="6">cv. HN1</strain>
        <tissue evidence="5">Leaves</tissue>
    </source>
</reference>
<dbReference type="PANTHER" id="PTHR22792:SF132">
    <property type="entry name" value="LA-RELATED PROTEIN 1"/>
    <property type="match status" value="1"/>
</dbReference>
<protein>
    <recommendedName>
        <fullName evidence="4">HTH La-type RNA-binding domain-containing protein</fullName>
    </recommendedName>
</protein>
<evidence type="ECO:0000256" key="1">
    <source>
        <dbReference type="ARBA" id="ARBA00022884"/>
    </source>
</evidence>
<dbReference type="Gramene" id="RZC77050">
    <property type="protein sequence ID" value="RZC77050"/>
    <property type="gene ID" value="C5167_001214"/>
</dbReference>
<dbReference type="STRING" id="3469.A0A4Y7KXE3"/>
<dbReference type="OrthoDB" id="340227at2759"/>
<dbReference type="SMART" id="SM00715">
    <property type="entry name" value="LA"/>
    <property type="match status" value="1"/>
</dbReference>
<accession>A0A4Y7KXE3</accession>
<dbReference type="CDD" id="cd07323">
    <property type="entry name" value="LAM"/>
    <property type="match status" value="1"/>
</dbReference>